<accession>A0A383D4H7</accession>
<evidence type="ECO:0000313" key="15">
    <source>
        <dbReference type="EMBL" id="SVE39200.1"/>
    </source>
</evidence>
<keyword evidence="10 13" id="KW-0472">Membrane</keyword>
<dbReference type="GO" id="GO:0033177">
    <property type="term" value="C:proton-transporting two-sector ATPase complex, proton-transporting domain"/>
    <property type="evidence" value="ECO:0007669"/>
    <property type="project" value="InterPro"/>
</dbReference>
<keyword evidence="6" id="KW-0375">Hydrogen ion transport</keyword>
<keyword evidence="11" id="KW-0066">ATP synthesis</keyword>
<evidence type="ECO:0000256" key="7">
    <source>
        <dbReference type="ARBA" id="ARBA00022989"/>
    </source>
</evidence>
<dbReference type="InterPro" id="IPR000454">
    <property type="entry name" value="ATP_synth_F0_csu"/>
</dbReference>
<dbReference type="GO" id="GO:0045259">
    <property type="term" value="C:proton-transporting ATP synthase complex"/>
    <property type="evidence" value="ECO:0007669"/>
    <property type="project" value="UniProtKB-KW"/>
</dbReference>
<keyword evidence="5 13" id="KW-0812">Transmembrane</keyword>
<dbReference type="InterPro" id="IPR035921">
    <property type="entry name" value="F/V-ATP_Csub_sf"/>
</dbReference>
<evidence type="ECO:0000259" key="14">
    <source>
        <dbReference type="Pfam" id="PF00137"/>
    </source>
</evidence>
<reference evidence="15" key="1">
    <citation type="submission" date="2018-05" db="EMBL/GenBank/DDBJ databases">
        <authorList>
            <person name="Lanie J.A."/>
            <person name="Ng W.-L."/>
            <person name="Kazmierczak K.M."/>
            <person name="Andrzejewski T.M."/>
            <person name="Davidsen T.M."/>
            <person name="Wayne K.J."/>
            <person name="Tettelin H."/>
            <person name="Glass J.I."/>
            <person name="Rusch D."/>
            <person name="Podicherti R."/>
            <person name="Tsui H.-C.T."/>
            <person name="Winkler M.E."/>
        </authorList>
    </citation>
    <scope>NUCLEOTIDE SEQUENCE</scope>
</reference>
<dbReference type="InterPro" id="IPR005953">
    <property type="entry name" value="ATP_synth_csu_bac/chlpt"/>
</dbReference>
<dbReference type="Gene3D" id="1.20.20.10">
    <property type="entry name" value="F1F0 ATP synthase subunit C"/>
    <property type="match status" value="1"/>
</dbReference>
<dbReference type="GO" id="GO:0015986">
    <property type="term" value="P:proton motive force-driven ATP synthesis"/>
    <property type="evidence" value="ECO:0007669"/>
    <property type="project" value="InterPro"/>
</dbReference>
<evidence type="ECO:0000256" key="10">
    <source>
        <dbReference type="ARBA" id="ARBA00023136"/>
    </source>
</evidence>
<keyword evidence="3" id="KW-0813">Transport</keyword>
<dbReference type="InterPro" id="IPR002379">
    <property type="entry name" value="ATPase_proteolipid_c-like_dom"/>
</dbReference>
<proteinExistence type="inferred from homology"/>
<dbReference type="PROSITE" id="PS00605">
    <property type="entry name" value="ATPASE_C"/>
    <property type="match status" value="1"/>
</dbReference>
<keyword evidence="7 13" id="KW-1133">Transmembrane helix</keyword>
<evidence type="ECO:0000256" key="12">
    <source>
        <dbReference type="ARBA" id="ARBA00025198"/>
    </source>
</evidence>
<feature type="transmembrane region" description="Helical" evidence="13">
    <location>
        <begin position="52"/>
        <end position="73"/>
    </location>
</feature>
<evidence type="ECO:0000256" key="9">
    <source>
        <dbReference type="ARBA" id="ARBA00023121"/>
    </source>
</evidence>
<keyword evidence="9" id="KW-0446">Lipid-binding</keyword>
<evidence type="ECO:0000256" key="2">
    <source>
        <dbReference type="ARBA" id="ARBA00006704"/>
    </source>
</evidence>
<dbReference type="NCBIfam" id="TIGR01260">
    <property type="entry name" value="ATP_synt_c"/>
    <property type="match status" value="1"/>
</dbReference>
<dbReference type="InterPro" id="IPR020537">
    <property type="entry name" value="ATP_synth_F0_csu_DDCD_BS"/>
</dbReference>
<dbReference type="HAMAP" id="MF_01396">
    <property type="entry name" value="ATP_synth_c_bact"/>
    <property type="match status" value="1"/>
</dbReference>
<comment type="similarity">
    <text evidence="2">Belongs to the ATPase C chain family.</text>
</comment>
<evidence type="ECO:0000256" key="3">
    <source>
        <dbReference type="ARBA" id="ARBA00022448"/>
    </source>
</evidence>
<dbReference type="SUPFAM" id="SSF81333">
    <property type="entry name" value="F1F0 ATP synthase subunit C"/>
    <property type="match status" value="1"/>
</dbReference>
<dbReference type="GO" id="GO:0015078">
    <property type="term" value="F:proton transmembrane transporter activity"/>
    <property type="evidence" value="ECO:0007669"/>
    <property type="project" value="InterPro"/>
</dbReference>
<name>A0A383D4H7_9ZZZZ</name>
<evidence type="ECO:0000256" key="11">
    <source>
        <dbReference type="ARBA" id="ARBA00023310"/>
    </source>
</evidence>
<dbReference type="PANTHER" id="PTHR10031:SF0">
    <property type="entry name" value="ATPASE PROTEIN 9"/>
    <property type="match status" value="1"/>
</dbReference>
<keyword evidence="4" id="KW-0138">CF(0)</keyword>
<protein>
    <recommendedName>
        <fullName evidence="14">V-ATPase proteolipid subunit C-like domain-containing protein</fullName>
    </recommendedName>
</protein>
<dbReference type="Pfam" id="PF00137">
    <property type="entry name" value="ATP-synt_C"/>
    <property type="match status" value="1"/>
</dbReference>
<dbReference type="AlphaFoldDB" id="A0A383D4H7"/>
<evidence type="ECO:0000256" key="5">
    <source>
        <dbReference type="ARBA" id="ARBA00022692"/>
    </source>
</evidence>
<comment type="subcellular location">
    <subcellularLocation>
        <location evidence="1">Membrane</location>
        <topology evidence="1">Multi-pass membrane protein</topology>
    </subcellularLocation>
</comment>
<gene>
    <name evidence="15" type="ORF">METZ01_LOCUS492054</name>
</gene>
<dbReference type="InterPro" id="IPR038662">
    <property type="entry name" value="ATP_synth_F0_csu_sf"/>
</dbReference>
<comment type="function">
    <text evidence="12">F(1)F(0) ATP synthase produces ATP from ADP in the presence of a proton or sodium gradient. F-type ATPases consist of two structural domains, F(1) containing the extramembraneous catalytic core and F(0) containing the membrane proton channel, linked together by a central stalk and a peripheral stalk. During catalysis, ATP synthesis in the catalytic domain of F(1) is coupled via a rotary mechanism of the central stalk subunits to proton translocation.</text>
</comment>
<evidence type="ECO:0000256" key="4">
    <source>
        <dbReference type="ARBA" id="ARBA00022547"/>
    </source>
</evidence>
<feature type="transmembrane region" description="Helical" evidence="13">
    <location>
        <begin position="12"/>
        <end position="32"/>
    </location>
</feature>
<sequence length="74" mass="7321">MEVEAAKLIGAGLATLGFVGPGIGIGLIWAALINSVGRNPAAAGAITTTAWVSFALVEALAIFALAIALLILFG</sequence>
<evidence type="ECO:0000256" key="13">
    <source>
        <dbReference type="SAM" id="Phobius"/>
    </source>
</evidence>
<evidence type="ECO:0000256" key="1">
    <source>
        <dbReference type="ARBA" id="ARBA00004141"/>
    </source>
</evidence>
<keyword evidence="8" id="KW-0406">Ion transport</keyword>
<dbReference type="EMBL" id="UINC01214114">
    <property type="protein sequence ID" value="SVE39200.1"/>
    <property type="molecule type" value="Genomic_DNA"/>
</dbReference>
<dbReference type="PRINTS" id="PR00124">
    <property type="entry name" value="ATPASEC"/>
</dbReference>
<dbReference type="GO" id="GO:0008289">
    <property type="term" value="F:lipid binding"/>
    <property type="evidence" value="ECO:0007669"/>
    <property type="project" value="UniProtKB-KW"/>
</dbReference>
<feature type="domain" description="V-ATPase proteolipid subunit C-like" evidence="14">
    <location>
        <begin position="9"/>
        <end position="71"/>
    </location>
</feature>
<organism evidence="15">
    <name type="scientific">marine metagenome</name>
    <dbReference type="NCBI Taxonomy" id="408172"/>
    <lineage>
        <taxon>unclassified sequences</taxon>
        <taxon>metagenomes</taxon>
        <taxon>ecological metagenomes</taxon>
    </lineage>
</organism>
<dbReference type="PANTHER" id="PTHR10031">
    <property type="entry name" value="ATP SYNTHASE LIPID-BINDING PROTEIN, MITOCHONDRIAL"/>
    <property type="match status" value="1"/>
</dbReference>
<evidence type="ECO:0000256" key="8">
    <source>
        <dbReference type="ARBA" id="ARBA00023065"/>
    </source>
</evidence>
<evidence type="ECO:0000256" key="6">
    <source>
        <dbReference type="ARBA" id="ARBA00022781"/>
    </source>
</evidence>